<dbReference type="AlphaFoldDB" id="A0A4Y2M456"/>
<name>A0A4Y2M456_ARAVE</name>
<reference evidence="1 2" key="1">
    <citation type="journal article" date="2019" name="Sci. Rep.">
        <title>Orb-weaving spider Araneus ventricosus genome elucidates the spidroin gene catalogue.</title>
        <authorList>
            <person name="Kono N."/>
            <person name="Nakamura H."/>
            <person name="Ohtoshi R."/>
            <person name="Moran D.A.P."/>
            <person name="Shinohara A."/>
            <person name="Yoshida Y."/>
            <person name="Fujiwara M."/>
            <person name="Mori M."/>
            <person name="Tomita M."/>
            <person name="Arakawa K."/>
        </authorList>
    </citation>
    <scope>NUCLEOTIDE SEQUENCE [LARGE SCALE GENOMIC DNA]</scope>
</reference>
<organism evidence="1 2">
    <name type="scientific">Araneus ventricosus</name>
    <name type="common">Orbweaver spider</name>
    <name type="synonym">Epeira ventricosa</name>
    <dbReference type="NCBI Taxonomy" id="182803"/>
    <lineage>
        <taxon>Eukaryota</taxon>
        <taxon>Metazoa</taxon>
        <taxon>Ecdysozoa</taxon>
        <taxon>Arthropoda</taxon>
        <taxon>Chelicerata</taxon>
        <taxon>Arachnida</taxon>
        <taxon>Araneae</taxon>
        <taxon>Araneomorphae</taxon>
        <taxon>Entelegynae</taxon>
        <taxon>Araneoidea</taxon>
        <taxon>Araneidae</taxon>
        <taxon>Araneus</taxon>
    </lineage>
</organism>
<evidence type="ECO:0000313" key="1">
    <source>
        <dbReference type="EMBL" id="GBN21210.1"/>
    </source>
</evidence>
<comment type="caution">
    <text evidence="1">The sequence shown here is derived from an EMBL/GenBank/DDBJ whole genome shotgun (WGS) entry which is preliminary data.</text>
</comment>
<protein>
    <recommendedName>
        <fullName evidence="3">Transposable element Tc3 transposase</fullName>
    </recommendedName>
</protein>
<sequence length="119" mass="13686">MLRRIDDDAEFLNRIMFSDETNFHLSGIVNSHNVLIWGSENTNEYLEIQRDSPKVNVWCGIMYGRVIGSFFFTEKTLTSVIHVDVLENFVSPHLEELQPHVFLQHNGAPLHWGTIVSSS</sequence>
<accession>A0A4Y2M456</accession>
<proteinExistence type="predicted"/>
<gene>
    <name evidence="1" type="ORF">AVEN_191532_1</name>
</gene>
<dbReference type="OrthoDB" id="6426896at2759"/>
<dbReference type="Proteomes" id="UP000499080">
    <property type="component" value="Unassembled WGS sequence"/>
</dbReference>
<evidence type="ECO:0000313" key="2">
    <source>
        <dbReference type="Proteomes" id="UP000499080"/>
    </source>
</evidence>
<dbReference type="Gene3D" id="3.30.420.10">
    <property type="entry name" value="Ribonuclease H-like superfamily/Ribonuclease H"/>
    <property type="match status" value="1"/>
</dbReference>
<keyword evidence="2" id="KW-1185">Reference proteome</keyword>
<dbReference type="GO" id="GO:0003676">
    <property type="term" value="F:nucleic acid binding"/>
    <property type="evidence" value="ECO:0007669"/>
    <property type="project" value="InterPro"/>
</dbReference>
<dbReference type="EMBL" id="BGPR01006707">
    <property type="protein sequence ID" value="GBN21210.1"/>
    <property type="molecule type" value="Genomic_DNA"/>
</dbReference>
<dbReference type="PANTHER" id="PTHR47326:SF1">
    <property type="entry name" value="HTH PSQ-TYPE DOMAIN-CONTAINING PROTEIN"/>
    <property type="match status" value="1"/>
</dbReference>
<evidence type="ECO:0008006" key="3">
    <source>
        <dbReference type="Google" id="ProtNLM"/>
    </source>
</evidence>
<dbReference type="PANTHER" id="PTHR47326">
    <property type="entry name" value="TRANSPOSABLE ELEMENT TC3 TRANSPOSASE-LIKE PROTEIN"/>
    <property type="match status" value="1"/>
</dbReference>
<dbReference type="InterPro" id="IPR036397">
    <property type="entry name" value="RNaseH_sf"/>
</dbReference>